<evidence type="ECO:0008006" key="4">
    <source>
        <dbReference type="Google" id="ProtNLM"/>
    </source>
</evidence>
<evidence type="ECO:0000313" key="3">
    <source>
        <dbReference type="Proteomes" id="UP000199111"/>
    </source>
</evidence>
<dbReference type="RefSeq" id="WP_143120758.1">
    <property type="nucleotide sequence ID" value="NZ_FOQY01000001.1"/>
</dbReference>
<feature type="signal peptide" evidence="1">
    <location>
        <begin position="1"/>
        <end position="30"/>
    </location>
</feature>
<name>A0A1I3FMU8_9ACTN</name>
<dbReference type="Proteomes" id="UP000199111">
    <property type="component" value="Unassembled WGS sequence"/>
</dbReference>
<sequence length="304" mass="32068">MRRMIATLTGAAAAALIAPALVAAAAPANAQPARASAQPAQTDPVSALKSQFKLHRGVRLAENAKIIGEGKKQRAIFNRRGGVLEFGTSGVVASDVTDEFTLPGADKELKGLFGPSRTITVKGTTYTSGGFYADSMPEGKKWLRAKGGTVAPGNPAQQILNPLEPATLKAALAHTATRRPGGTWDGARTVVHSGTITLGELYKVSPTVRALLSGKPSAASATLPVSWKLYLGPDQLVRRAVSSWTQSLRGLTSLDMTYLNDSRYSGWGVKSAIKAPPASQVADFDDLVLGEEQTEDPFVRVFKD</sequence>
<dbReference type="Gene3D" id="2.50.20.20">
    <property type="match status" value="1"/>
</dbReference>
<keyword evidence="3" id="KW-1185">Reference proteome</keyword>
<evidence type="ECO:0000256" key="1">
    <source>
        <dbReference type="SAM" id="SignalP"/>
    </source>
</evidence>
<evidence type="ECO:0000313" key="2">
    <source>
        <dbReference type="EMBL" id="SFI12442.1"/>
    </source>
</evidence>
<dbReference type="GeneID" id="96296141"/>
<dbReference type="AlphaFoldDB" id="A0A1I3FMU8"/>
<feature type="chain" id="PRO_5038683206" description="Lipoprotein" evidence="1">
    <location>
        <begin position="31"/>
        <end position="304"/>
    </location>
</feature>
<gene>
    <name evidence="2" type="ORF">SAMN05216275_101256</name>
</gene>
<keyword evidence="1" id="KW-0732">Signal</keyword>
<protein>
    <recommendedName>
        <fullName evidence="4">Lipoprotein</fullName>
    </recommendedName>
</protein>
<dbReference type="EMBL" id="FOQY01000001">
    <property type="protein sequence ID" value="SFI12442.1"/>
    <property type="molecule type" value="Genomic_DNA"/>
</dbReference>
<organism evidence="2 3">
    <name type="scientific">Streptosporangium canum</name>
    <dbReference type="NCBI Taxonomy" id="324952"/>
    <lineage>
        <taxon>Bacteria</taxon>
        <taxon>Bacillati</taxon>
        <taxon>Actinomycetota</taxon>
        <taxon>Actinomycetes</taxon>
        <taxon>Streptosporangiales</taxon>
        <taxon>Streptosporangiaceae</taxon>
        <taxon>Streptosporangium</taxon>
    </lineage>
</organism>
<reference evidence="3" key="1">
    <citation type="submission" date="2016-10" db="EMBL/GenBank/DDBJ databases">
        <authorList>
            <person name="Varghese N."/>
            <person name="Submissions S."/>
        </authorList>
    </citation>
    <scope>NUCLEOTIDE SEQUENCE [LARGE SCALE GENOMIC DNA]</scope>
    <source>
        <strain evidence="3">CGMCC 4.2126</strain>
    </source>
</reference>
<accession>A0A1I3FMU8</accession>
<proteinExistence type="predicted"/>